<evidence type="ECO:0000313" key="3">
    <source>
        <dbReference type="EMBL" id="WBO64740.1"/>
    </source>
</evidence>
<sequence length="265" mass="26469">MTAPRTAQPDGGVVVVTDASVAVVTGGGRGIGAAVAARLAAAGTSVAVVDRTEDDTAETVAALRAAGGTALGLGCDVAAADQVTAAVAEVVRAFGGLDVLVNCAGVTRDRLLLTMDDDEWDTALDVNLGGTVLWCLAAAGQMRRRRGGHIVNFASVAADGNPGQANYAAAKAAVTGFTRDLAAELGPHGITVNAVAPGFVATPMVDALATRLGAGREEFLERAAAQSALGRVGTVEDIARVVAFLTGPDTGFLTGQTLYVDGGQP</sequence>
<dbReference type="NCBIfam" id="NF005559">
    <property type="entry name" value="PRK07231.1"/>
    <property type="match status" value="1"/>
</dbReference>
<dbReference type="Proteomes" id="UP001212326">
    <property type="component" value="Chromosome"/>
</dbReference>
<dbReference type="SMART" id="SM00822">
    <property type="entry name" value="PKS_KR"/>
    <property type="match status" value="1"/>
</dbReference>
<comment type="similarity">
    <text evidence="1">Belongs to the short-chain dehydrogenases/reductases (SDR) family.</text>
</comment>
<gene>
    <name evidence="3" type="primary">fabG</name>
    <name evidence="3" type="ORF">O1G22_18800</name>
</gene>
<dbReference type="EMBL" id="CP115300">
    <property type="protein sequence ID" value="WBO64740.1"/>
    <property type="molecule type" value="Genomic_DNA"/>
</dbReference>
<dbReference type="NCBIfam" id="NF009466">
    <property type="entry name" value="PRK12826.1-2"/>
    <property type="match status" value="1"/>
</dbReference>
<dbReference type="InterPro" id="IPR057326">
    <property type="entry name" value="KR_dom"/>
</dbReference>
<feature type="domain" description="Ketoreductase" evidence="2">
    <location>
        <begin position="20"/>
        <end position="198"/>
    </location>
</feature>
<dbReference type="Pfam" id="PF13561">
    <property type="entry name" value="adh_short_C2"/>
    <property type="match status" value="1"/>
</dbReference>
<name>A0ABY7P344_9ACTN</name>
<dbReference type="GO" id="GO:0004316">
    <property type="term" value="F:3-oxoacyl-[acyl-carrier-protein] reductase (NADPH) activity"/>
    <property type="evidence" value="ECO:0007669"/>
    <property type="project" value="UniProtKB-EC"/>
</dbReference>
<organism evidence="3 4">
    <name type="scientific">Streptomyces camelliae</name>
    <dbReference type="NCBI Taxonomy" id="3004093"/>
    <lineage>
        <taxon>Bacteria</taxon>
        <taxon>Bacillati</taxon>
        <taxon>Actinomycetota</taxon>
        <taxon>Actinomycetes</taxon>
        <taxon>Kitasatosporales</taxon>
        <taxon>Streptomycetaceae</taxon>
        <taxon>Streptomyces</taxon>
    </lineage>
</organism>
<evidence type="ECO:0000313" key="4">
    <source>
        <dbReference type="Proteomes" id="UP001212326"/>
    </source>
</evidence>
<accession>A0ABY7P344</accession>
<dbReference type="PANTHER" id="PTHR42760:SF40">
    <property type="entry name" value="3-OXOACYL-[ACYL-CARRIER-PROTEIN] REDUCTASE, CHLOROPLASTIC"/>
    <property type="match status" value="1"/>
</dbReference>
<dbReference type="PRINTS" id="PR00081">
    <property type="entry name" value="GDHRDH"/>
</dbReference>
<protein>
    <submittedName>
        <fullName evidence="3">3-oxoacyl-ACP reductase FabG</fullName>
        <ecNumber evidence="3">1.1.1.100</ecNumber>
    </submittedName>
</protein>
<dbReference type="EC" id="1.1.1.100" evidence="3"/>
<dbReference type="Gene3D" id="3.40.50.720">
    <property type="entry name" value="NAD(P)-binding Rossmann-like Domain"/>
    <property type="match status" value="1"/>
</dbReference>
<dbReference type="PANTHER" id="PTHR42760">
    <property type="entry name" value="SHORT-CHAIN DEHYDROGENASES/REDUCTASES FAMILY MEMBER"/>
    <property type="match status" value="1"/>
</dbReference>
<proteinExistence type="inferred from homology"/>
<evidence type="ECO:0000259" key="2">
    <source>
        <dbReference type="SMART" id="SM00822"/>
    </source>
</evidence>
<evidence type="ECO:0000256" key="1">
    <source>
        <dbReference type="ARBA" id="ARBA00006484"/>
    </source>
</evidence>
<dbReference type="InterPro" id="IPR002347">
    <property type="entry name" value="SDR_fam"/>
</dbReference>
<dbReference type="InterPro" id="IPR036291">
    <property type="entry name" value="NAD(P)-bd_dom_sf"/>
</dbReference>
<dbReference type="RefSeq" id="WP_270082398.1">
    <property type="nucleotide sequence ID" value="NZ_CP115300.1"/>
</dbReference>
<dbReference type="SUPFAM" id="SSF51735">
    <property type="entry name" value="NAD(P)-binding Rossmann-fold domains"/>
    <property type="match status" value="1"/>
</dbReference>
<dbReference type="PROSITE" id="PS00061">
    <property type="entry name" value="ADH_SHORT"/>
    <property type="match status" value="1"/>
</dbReference>
<keyword evidence="4" id="KW-1185">Reference proteome</keyword>
<dbReference type="PRINTS" id="PR00080">
    <property type="entry name" value="SDRFAMILY"/>
</dbReference>
<reference evidence="3 4" key="1">
    <citation type="submission" date="2022-12" db="EMBL/GenBank/DDBJ databases">
        <authorList>
            <person name="Mo P."/>
        </authorList>
    </citation>
    <scope>NUCLEOTIDE SEQUENCE [LARGE SCALE GENOMIC DNA]</scope>
    <source>
        <strain evidence="3 4">HUAS 2-6</strain>
    </source>
</reference>
<dbReference type="InterPro" id="IPR020904">
    <property type="entry name" value="Sc_DH/Rdtase_CS"/>
</dbReference>
<keyword evidence="3" id="KW-0560">Oxidoreductase</keyword>